<dbReference type="GO" id="GO:0016301">
    <property type="term" value="F:kinase activity"/>
    <property type="evidence" value="ECO:0007669"/>
    <property type="project" value="InterPro"/>
</dbReference>
<organism evidence="2 3">
    <name type="scientific">Galdieria partita</name>
    <dbReference type="NCBI Taxonomy" id="83374"/>
    <lineage>
        <taxon>Eukaryota</taxon>
        <taxon>Rhodophyta</taxon>
        <taxon>Bangiophyceae</taxon>
        <taxon>Galdieriales</taxon>
        <taxon>Galdieriaceae</taxon>
        <taxon>Galdieria</taxon>
    </lineage>
</organism>
<dbReference type="Pfam" id="PF00485">
    <property type="entry name" value="PRK"/>
    <property type="match status" value="1"/>
</dbReference>
<comment type="caution">
    <text evidence="2">The sequence shown here is derived from an EMBL/GenBank/DDBJ whole genome shotgun (WGS) entry which is preliminary data.</text>
</comment>
<dbReference type="Proteomes" id="UP001061958">
    <property type="component" value="Unassembled WGS sequence"/>
</dbReference>
<name>A0A9C7UMC3_9RHOD</name>
<dbReference type="InterPro" id="IPR006083">
    <property type="entry name" value="PRK/URK"/>
</dbReference>
<sequence>MNLAFGVPCRISHNKNGLLERQTVEGPYRVKGRRLLRTIVACPQFTLTVCSLEKNVERLKGRILEWLEDFHRNPPSDTTNWRFMIGLVGVPGSGKTTLAARTAASLNSIKANTCTVVPMDGFHYSKKSLDEMECPAEAHARRGAPWTFDSQSFVKTILKLRRNEAVFLPSFDHHKGDPDDDAVYVDKTIPIVLVEGNYLLLPDSPWNSLSHILDEIWYLDCDIPQAMSRVFERMVNEVGRSPGEASFRVSYNDRRNAELISRFKCQADVIIDSRT</sequence>
<dbReference type="Gene3D" id="3.40.50.300">
    <property type="entry name" value="P-loop containing nucleotide triphosphate hydrolases"/>
    <property type="match status" value="3"/>
</dbReference>
<accession>A0A9C7UMC3</accession>
<proteinExistence type="predicted"/>
<dbReference type="AlphaFoldDB" id="A0A9C7UMC3"/>
<feature type="domain" description="Phosphoribulokinase/uridine kinase" evidence="1">
    <location>
        <begin position="84"/>
        <end position="272"/>
    </location>
</feature>
<evidence type="ECO:0000259" key="1">
    <source>
        <dbReference type="Pfam" id="PF00485"/>
    </source>
</evidence>
<dbReference type="SUPFAM" id="SSF52540">
    <property type="entry name" value="P-loop containing nucleoside triphosphate hydrolases"/>
    <property type="match status" value="1"/>
</dbReference>
<evidence type="ECO:0000313" key="2">
    <source>
        <dbReference type="EMBL" id="GJQ08452.1"/>
    </source>
</evidence>
<dbReference type="InterPro" id="IPR027417">
    <property type="entry name" value="P-loop_NTPase"/>
</dbReference>
<protein>
    <recommendedName>
        <fullName evidence="1">Phosphoribulokinase/uridine kinase domain-containing protein</fullName>
    </recommendedName>
</protein>
<dbReference type="GO" id="GO:0005524">
    <property type="term" value="F:ATP binding"/>
    <property type="evidence" value="ECO:0007669"/>
    <property type="project" value="InterPro"/>
</dbReference>
<reference evidence="2" key="2">
    <citation type="submission" date="2022-01" db="EMBL/GenBank/DDBJ databases">
        <authorList>
            <person name="Hirooka S."/>
            <person name="Miyagishima S.Y."/>
        </authorList>
    </citation>
    <scope>NUCLEOTIDE SEQUENCE</scope>
    <source>
        <strain evidence="2">NBRC 102759</strain>
    </source>
</reference>
<dbReference type="PANTHER" id="PTHR10285">
    <property type="entry name" value="URIDINE KINASE"/>
    <property type="match status" value="1"/>
</dbReference>
<evidence type="ECO:0000313" key="3">
    <source>
        <dbReference type="Proteomes" id="UP001061958"/>
    </source>
</evidence>
<dbReference type="OrthoDB" id="6362633at2759"/>
<keyword evidence="3" id="KW-1185">Reference proteome</keyword>
<dbReference type="EMBL" id="BQMJ01000002">
    <property type="protein sequence ID" value="GJQ08452.1"/>
    <property type="molecule type" value="Genomic_DNA"/>
</dbReference>
<reference evidence="2" key="1">
    <citation type="journal article" date="2022" name="Proc. Natl. Acad. Sci. U.S.A.">
        <title>Life cycle and functional genomics of the unicellular red alga Galdieria for elucidating algal and plant evolution and industrial use.</title>
        <authorList>
            <person name="Hirooka S."/>
            <person name="Itabashi T."/>
            <person name="Ichinose T.M."/>
            <person name="Onuma R."/>
            <person name="Fujiwara T."/>
            <person name="Yamashita S."/>
            <person name="Jong L.W."/>
            <person name="Tomita R."/>
            <person name="Iwane A.H."/>
            <person name="Miyagishima S.Y."/>
        </authorList>
    </citation>
    <scope>NUCLEOTIDE SEQUENCE</scope>
    <source>
        <strain evidence="2">NBRC 102759</strain>
    </source>
</reference>
<gene>
    <name evidence="2" type="ORF">GpartN1_g243.t1</name>
</gene>